<dbReference type="AlphaFoldDB" id="A0A183CZU6"/>
<evidence type="ECO:0000313" key="6">
    <source>
        <dbReference type="WBParaSite" id="GPUH_0000199201-mRNA-1"/>
    </source>
</evidence>
<evidence type="ECO:0000259" key="3">
    <source>
        <dbReference type="SMART" id="SM00322"/>
    </source>
</evidence>
<dbReference type="CDD" id="cd22417">
    <property type="entry name" value="KH-I_Vigilin_rpt14"/>
    <property type="match status" value="1"/>
</dbReference>
<evidence type="ECO:0000313" key="4">
    <source>
        <dbReference type="EMBL" id="VDK31413.1"/>
    </source>
</evidence>
<dbReference type="Pfam" id="PF00013">
    <property type="entry name" value="KH_1"/>
    <property type="match status" value="2"/>
</dbReference>
<dbReference type="PROSITE" id="PS50084">
    <property type="entry name" value="KH_TYPE_1"/>
    <property type="match status" value="2"/>
</dbReference>
<feature type="chain" id="PRO_5043138534" evidence="2">
    <location>
        <begin position="18"/>
        <end position="242"/>
    </location>
</feature>
<dbReference type="InterPro" id="IPR004087">
    <property type="entry name" value="KH_dom"/>
</dbReference>
<dbReference type="InterPro" id="IPR004088">
    <property type="entry name" value="KH_dom_type_1"/>
</dbReference>
<evidence type="ECO:0000313" key="5">
    <source>
        <dbReference type="Proteomes" id="UP000271098"/>
    </source>
</evidence>
<keyword evidence="1" id="KW-0694">RNA-binding</keyword>
<organism evidence="6">
    <name type="scientific">Gongylonema pulchrum</name>
    <dbReference type="NCBI Taxonomy" id="637853"/>
    <lineage>
        <taxon>Eukaryota</taxon>
        <taxon>Metazoa</taxon>
        <taxon>Ecdysozoa</taxon>
        <taxon>Nematoda</taxon>
        <taxon>Chromadorea</taxon>
        <taxon>Rhabditida</taxon>
        <taxon>Spirurina</taxon>
        <taxon>Spiruromorpha</taxon>
        <taxon>Spiruroidea</taxon>
        <taxon>Gongylonematidae</taxon>
        <taxon>Gongylonema</taxon>
    </lineage>
</organism>
<dbReference type="OrthoDB" id="5869038at2759"/>
<keyword evidence="5" id="KW-1185">Reference proteome</keyword>
<evidence type="ECO:0000256" key="2">
    <source>
        <dbReference type="SAM" id="SignalP"/>
    </source>
</evidence>
<feature type="signal peptide" evidence="2">
    <location>
        <begin position="1"/>
        <end position="17"/>
    </location>
</feature>
<dbReference type="SUPFAM" id="SSF54791">
    <property type="entry name" value="Eukaryotic type KH-domain (KH-domain type I)"/>
    <property type="match status" value="2"/>
</dbReference>
<dbReference type="InterPro" id="IPR036612">
    <property type="entry name" value="KH_dom_type_1_sf"/>
</dbReference>
<dbReference type="SMART" id="SM00322">
    <property type="entry name" value="KH"/>
    <property type="match status" value="2"/>
</dbReference>
<accession>A0A183CZU6</accession>
<dbReference type="Proteomes" id="UP000271098">
    <property type="component" value="Unassembled WGS sequence"/>
</dbReference>
<dbReference type="GO" id="GO:0003723">
    <property type="term" value="F:RNA binding"/>
    <property type="evidence" value="ECO:0007669"/>
    <property type="project" value="UniProtKB-UniRule"/>
</dbReference>
<keyword evidence="2" id="KW-0732">Signal</keyword>
<dbReference type="EMBL" id="UYRT01002739">
    <property type="protein sequence ID" value="VDK31413.1"/>
    <property type="molecule type" value="Genomic_DNA"/>
</dbReference>
<protein>
    <submittedName>
        <fullName evidence="6">KH domain-containing protein</fullName>
    </submittedName>
</protein>
<evidence type="ECO:0000256" key="1">
    <source>
        <dbReference type="PROSITE-ProRule" id="PRU00117"/>
    </source>
</evidence>
<dbReference type="CDD" id="cd22418">
    <property type="entry name" value="KH-I_Vigilin_rpt15"/>
    <property type="match status" value="1"/>
</dbReference>
<feature type="domain" description="K Homology" evidence="3">
    <location>
        <begin position="105"/>
        <end position="175"/>
    </location>
</feature>
<name>A0A183CZU6_9BILA</name>
<dbReference type="Gene3D" id="3.30.1370.10">
    <property type="entry name" value="K Homology domain, type 1"/>
    <property type="match status" value="2"/>
</dbReference>
<gene>
    <name evidence="4" type="ORF">GPUH_LOCUS1987</name>
</gene>
<dbReference type="WBParaSite" id="GPUH_0000199201-mRNA-1">
    <property type="protein sequence ID" value="GPUH_0000199201-mRNA-1"/>
    <property type="gene ID" value="GPUH_0000199201"/>
</dbReference>
<feature type="domain" description="K Homology" evidence="3">
    <location>
        <begin position="33"/>
        <end position="101"/>
    </location>
</feature>
<sequence>MLHLVFLVRFFLDYYFFRENSRSDDNWRIYRLRSYKLCFDIPSEYHVRLIGARGKTVRELHTKHDVQIIFPRGDEPSDTITLIGYEANCKACKEEMEAMIGEVQSFYTQEIYLDSTIHPVIIGHRGRNLKRLMDEFKVELRFPRSTDPDPNLVVVAGKDEDLVYDCIEQLRAQEEEFLQERIERGLYHPPRVEEPPPAPPVAVEIKGAPWQLDMQSDEQFPAVGTSQAATAVTGAWSGARRF</sequence>
<reference evidence="6" key="1">
    <citation type="submission" date="2016-06" db="UniProtKB">
        <authorList>
            <consortium name="WormBaseParasite"/>
        </authorList>
    </citation>
    <scope>IDENTIFICATION</scope>
</reference>
<reference evidence="4 5" key="2">
    <citation type="submission" date="2018-11" db="EMBL/GenBank/DDBJ databases">
        <authorList>
            <consortium name="Pathogen Informatics"/>
        </authorList>
    </citation>
    <scope>NUCLEOTIDE SEQUENCE [LARGE SCALE GENOMIC DNA]</scope>
</reference>
<proteinExistence type="predicted"/>